<feature type="region of interest" description="Disordered" evidence="1">
    <location>
        <begin position="67"/>
        <end position="96"/>
    </location>
</feature>
<dbReference type="EMBL" id="GBEZ01008556">
    <property type="protein sequence ID" value="JAC76990.1"/>
    <property type="molecule type" value="Transcribed_RNA"/>
</dbReference>
<feature type="compositionally biased region" description="Basic and acidic residues" evidence="1">
    <location>
        <begin position="86"/>
        <end position="96"/>
    </location>
</feature>
<organism evidence="2">
    <name type="scientific">Tetraselmis sp. GSL018</name>
    <dbReference type="NCBI Taxonomy" id="582737"/>
    <lineage>
        <taxon>Eukaryota</taxon>
        <taxon>Viridiplantae</taxon>
        <taxon>Chlorophyta</taxon>
        <taxon>core chlorophytes</taxon>
        <taxon>Chlorodendrophyceae</taxon>
        <taxon>Chlorodendrales</taxon>
        <taxon>Chlorodendraceae</taxon>
        <taxon>Tetraselmis</taxon>
    </lineage>
</organism>
<sequence length="96" mass="10198">SPLRRSSATAKPPVGPPPSPPPSAALRTCVPLSTPVRPPLLGPPQPLPLPLCQSPFTIRRSLGFGQLSPPPVPFFGTGHPRPPRGRSTEGEWQRLC</sequence>
<protein>
    <submittedName>
        <fullName evidence="2">Uncharacterized protein</fullName>
    </submittedName>
</protein>
<accession>A0A061S250</accession>
<name>A0A061S250_9CHLO</name>
<gene>
    <name evidence="2" type="ORF">TSPGSL018_18744</name>
</gene>
<feature type="non-terminal residue" evidence="2">
    <location>
        <position position="1"/>
    </location>
</feature>
<feature type="non-terminal residue" evidence="2">
    <location>
        <position position="96"/>
    </location>
</feature>
<evidence type="ECO:0000313" key="2">
    <source>
        <dbReference type="EMBL" id="JAC76990.1"/>
    </source>
</evidence>
<proteinExistence type="predicted"/>
<reference evidence="2" key="1">
    <citation type="submission" date="2014-05" db="EMBL/GenBank/DDBJ databases">
        <title>The transcriptome of the halophilic microalga Tetraselmis sp. GSL018 isolated from the Great Salt Lake, Utah.</title>
        <authorList>
            <person name="Jinkerson R.E."/>
            <person name="D'Adamo S."/>
            <person name="Posewitz M.C."/>
        </authorList>
    </citation>
    <scope>NUCLEOTIDE SEQUENCE</scope>
    <source>
        <strain evidence="2">GSL018</strain>
    </source>
</reference>
<dbReference type="AlphaFoldDB" id="A0A061S250"/>
<feature type="compositionally biased region" description="Pro residues" evidence="1">
    <location>
        <begin position="13"/>
        <end position="23"/>
    </location>
</feature>
<evidence type="ECO:0000256" key="1">
    <source>
        <dbReference type="SAM" id="MobiDB-lite"/>
    </source>
</evidence>
<feature type="region of interest" description="Disordered" evidence="1">
    <location>
        <begin position="1"/>
        <end position="30"/>
    </location>
</feature>